<evidence type="ECO:0000313" key="10">
    <source>
        <dbReference type="Proteomes" id="UP000290365"/>
    </source>
</evidence>
<dbReference type="GO" id="GO:0046872">
    <property type="term" value="F:metal ion binding"/>
    <property type="evidence" value="ECO:0007669"/>
    <property type="project" value="UniProtKB-KW"/>
</dbReference>
<dbReference type="RefSeq" id="WP_129893367.1">
    <property type="nucleotide sequence ID" value="NZ_CP035758.1"/>
</dbReference>
<dbReference type="PROSITE" id="PS51296">
    <property type="entry name" value="RIESKE"/>
    <property type="match status" value="1"/>
</dbReference>
<dbReference type="SUPFAM" id="SSF50022">
    <property type="entry name" value="ISP domain"/>
    <property type="match status" value="1"/>
</dbReference>
<dbReference type="GO" id="GO:0016020">
    <property type="term" value="C:membrane"/>
    <property type="evidence" value="ECO:0007669"/>
    <property type="project" value="InterPro"/>
</dbReference>
<dbReference type="InterPro" id="IPR017941">
    <property type="entry name" value="Rieske_2Fe-2S"/>
</dbReference>
<dbReference type="GO" id="GO:0004497">
    <property type="term" value="F:monooxygenase activity"/>
    <property type="evidence" value="ECO:0007669"/>
    <property type="project" value="UniProtKB-ARBA"/>
</dbReference>
<keyword evidence="7" id="KW-1133">Transmembrane helix</keyword>
<name>A0A4P6K273_KTERU</name>
<keyword evidence="3" id="KW-0408">Iron</keyword>
<dbReference type="PANTHER" id="PTHR10134">
    <property type="entry name" value="CYTOCHROME B-C1 COMPLEX SUBUNIT RIESKE, MITOCHONDRIAL"/>
    <property type="match status" value="1"/>
</dbReference>
<feature type="domain" description="Rieske" evidence="8">
    <location>
        <begin position="104"/>
        <end position="201"/>
    </location>
</feature>
<keyword evidence="2" id="KW-0479">Metal-binding</keyword>
<dbReference type="EMBL" id="CP035758">
    <property type="protein sequence ID" value="QBD82298.1"/>
    <property type="molecule type" value="Genomic_DNA"/>
</dbReference>
<evidence type="ECO:0000259" key="8">
    <source>
        <dbReference type="PROSITE" id="PS51296"/>
    </source>
</evidence>
<evidence type="ECO:0000256" key="2">
    <source>
        <dbReference type="ARBA" id="ARBA00022723"/>
    </source>
</evidence>
<evidence type="ECO:0000256" key="5">
    <source>
        <dbReference type="ARBA" id="ARBA00023157"/>
    </source>
</evidence>
<dbReference type="InterPro" id="IPR005805">
    <property type="entry name" value="Rieske_Fe-S_prot_C"/>
</dbReference>
<evidence type="ECO:0000256" key="6">
    <source>
        <dbReference type="ARBA" id="ARBA00034078"/>
    </source>
</evidence>
<keyword evidence="7" id="KW-0472">Membrane</keyword>
<protein>
    <recommendedName>
        <fullName evidence="8">Rieske domain-containing protein</fullName>
    </recommendedName>
</protein>
<dbReference type="PRINTS" id="PR00162">
    <property type="entry name" value="RIESKE"/>
</dbReference>
<feature type="transmembrane region" description="Helical" evidence="7">
    <location>
        <begin position="43"/>
        <end position="62"/>
    </location>
</feature>
<dbReference type="Pfam" id="PF00355">
    <property type="entry name" value="Rieske"/>
    <property type="match status" value="1"/>
</dbReference>
<dbReference type="Proteomes" id="UP000290365">
    <property type="component" value="Chromosome"/>
</dbReference>
<dbReference type="InterPro" id="IPR036922">
    <property type="entry name" value="Rieske_2Fe-2S_sf"/>
</dbReference>
<dbReference type="InterPro" id="IPR014349">
    <property type="entry name" value="Rieske_Fe-S_prot"/>
</dbReference>
<comment type="cofactor">
    <cofactor evidence="6">
        <name>[2Fe-2S] cluster</name>
        <dbReference type="ChEBI" id="CHEBI:190135"/>
    </cofactor>
</comment>
<keyword evidence="10" id="KW-1185">Reference proteome</keyword>
<evidence type="ECO:0000256" key="7">
    <source>
        <dbReference type="SAM" id="Phobius"/>
    </source>
</evidence>
<keyword evidence="1" id="KW-0001">2Fe-2S</keyword>
<proteinExistence type="predicted"/>
<dbReference type="GO" id="GO:0016705">
    <property type="term" value="F:oxidoreductase activity, acting on paired donors, with incorporation or reduction of molecular oxygen"/>
    <property type="evidence" value="ECO:0007669"/>
    <property type="project" value="UniProtKB-ARBA"/>
</dbReference>
<reference evidence="9 10" key="1">
    <citation type="submission" date="2019-01" db="EMBL/GenBank/DDBJ databases">
        <title>Ktedonosporobacter rubrisoli SCAWS-G2.</title>
        <authorList>
            <person name="Huang Y."/>
            <person name="Yan B."/>
        </authorList>
    </citation>
    <scope>NUCLEOTIDE SEQUENCE [LARGE SCALE GENOMIC DNA]</scope>
    <source>
        <strain evidence="9 10">SCAWS-G2</strain>
    </source>
</reference>
<sequence>MNNIDTPPITPQQYEVLHGGGAEAAEIAKQRLSRRRFLRRSMLAVWGLSATAAVAGALDMLYPGLSGSFGSSLVVGKKADFKPATPAQFKLETAGVYHRPVARTYVVHLAPDTKWLLTGQSLQDQLGSEWVTKDSDGSYWIALYQRCVHLGCTVPFRDDCLSFKCPCHGSHYNVNGEFLDGPAPRSLDRFRMSFSGDDVVVNTGLLNYPNQPVPHPDPTTRLLPIPTVQCSAGG</sequence>
<keyword evidence="4" id="KW-0411">Iron-sulfur</keyword>
<organism evidence="9 10">
    <name type="scientific">Ktedonosporobacter rubrisoli</name>
    <dbReference type="NCBI Taxonomy" id="2509675"/>
    <lineage>
        <taxon>Bacteria</taxon>
        <taxon>Bacillati</taxon>
        <taxon>Chloroflexota</taxon>
        <taxon>Ktedonobacteria</taxon>
        <taxon>Ktedonobacterales</taxon>
        <taxon>Ktedonosporobacteraceae</taxon>
        <taxon>Ktedonosporobacter</taxon>
    </lineage>
</organism>
<evidence type="ECO:0000256" key="3">
    <source>
        <dbReference type="ARBA" id="ARBA00023004"/>
    </source>
</evidence>
<accession>A0A4P6K273</accession>
<evidence type="ECO:0000256" key="1">
    <source>
        <dbReference type="ARBA" id="ARBA00022714"/>
    </source>
</evidence>
<evidence type="ECO:0000256" key="4">
    <source>
        <dbReference type="ARBA" id="ARBA00023014"/>
    </source>
</evidence>
<evidence type="ECO:0000313" key="9">
    <source>
        <dbReference type="EMBL" id="QBD82298.1"/>
    </source>
</evidence>
<gene>
    <name evidence="9" type="ORF">EPA93_42500</name>
</gene>
<dbReference type="PROSITE" id="PS51318">
    <property type="entry name" value="TAT"/>
    <property type="match status" value="1"/>
</dbReference>
<keyword evidence="5" id="KW-1015">Disulfide bond</keyword>
<dbReference type="InterPro" id="IPR006311">
    <property type="entry name" value="TAT_signal"/>
</dbReference>
<keyword evidence="7" id="KW-0812">Transmembrane</keyword>
<dbReference type="KEGG" id="kbs:EPA93_42500"/>
<dbReference type="OrthoDB" id="9767869at2"/>
<dbReference type="AlphaFoldDB" id="A0A4P6K273"/>
<dbReference type="Gene3D" id="2.102.10.10">
    <property type="entry name" value="Rieske [2Fe-2S] iron-sulphur domain"/>
    <property type="match status" value="1"/>
</dbReference>
<dbReference type="GO" id="GO:0051537">
    <property type="term" value="F:2 iron, 2 sulfur cluster binding"/>
    <property type="evidence" value="ECO:0007669"/>
    <property type="project" value="UniProtKB-KW"/>
</dbReference>